<name>A0A1C2IQ56_ACITH</name>
<proteinExistence type="predicted"/>
<sequence length="81" mass="9061">MRVTLFQPCKIGVAVIKKLDLNFIPFPGLEFSESSFSRYSRKVKSVGCDIPTGSIVAVMAGELTELEVELLRHEGWEFALK</sequence>
<comment type="caution">
    <text evidence="1">The sequence shown here is derived from an EMBL/GenBank/DDBJ whole genome shotgun (WGS) entry which is preliminary data.</text>
</comment>
<dbReference type="EMBL" id="LWSA01000290">
    <property type="protein sequence ID" value="OCX68625.1"/>
    <property type="molecule type" value="Genomic_DNA"/>
</dbReference>
<evidence type="ECO:0000313" key="2">
    <source>
        <dbReference type="Proteomes" id="UP000094893"/>
    </source>
</evidence>
<protein>
    <submittedName>
        <fullName evidence="1">Uncharacterized protein</fullName>
    </submittedName>
</protein>
<organism evidence="1 2">
    <name type="scientific">Acidithiobacillus thiooxidans</name>
    <name type="common">Thiobacillus thiooxidans</name>
    <dbReference type="NCBI Taxonomy" id="930"/>
    <lineage>
        <taxon>Bacteria</taxon>
        <taxon>Pseudomonadati</taxon>
        <taxon>Pseudomonadota</taxon>
        <taxon>Acidithiobacillia</taxon>
        <taxon>Acidithiobacillales</taxon>
        <taxon>Acidithiobacillaceae</taxon>
        <taxon>Acidithiobacillus</taxon>
    </lineage>
</organism>
<gene>
    <name evidence="1" type="ORF">A6P07_17895</name>
</gene>
<reference evidence="1 2" key="1">
    <citation type="journal article" date="2016" name="Int. J. Mol. Sci.">
        <title>Comparative genomics of the extreme acidophile Acidithiobacillus thiooxidans reveals intraspecific divergence and niche adaptation.</title>
        <authorList>
            <person name="Zhang X."/>
            <person name="Feng X."/>
            <person name="Tao J."/>
            <person name="Ma L."/>
            <person name="Xiao Y."/>
            <person name="Liang Y."/>
            <person name="Liu X."/>
            <person name="Yin H."/>
        </authorList>
    </citation>
    <scope>NUCLEOTIDE SEQUENCE [LARGE SCALE GENOMIC DNA]</scope>
    <source>
        <strain evidence="1 2">A02</strain>
    </source>
</reference>
<evidence type="ECO:0000313" key="1">
    <source>
        <dbReference type="EMBL" id="OCX68625.1"/>
    </source>
</evidence>
<dbReference type="Proteomes" id="UP000094893">
    <property type="component" value="Unassembled WGS sequence"/>
</dbReference>
<dbReference type="AlphaFoldDB" id="A0A1C2IQ56"/>
<accession>A0A1C2IQ56</accession>
<dbReference type="RefSeq" id="WP_024892461.1">
    <property type="nucleotide sequence ID" value="NZ_JMEB01000106.1"/>
</dbReference>